<accession>A0ABY6LFX1</accession>
<gene>
    <name evidence="2" type="ORF">LAZ67_18001471</name>
</gene>
<reference evidence="2 3" key="1">
    <citation type="submission" date="2022-01" db="EMBL/GenBank/DDBJ databases">
        <title>A chromosomal length assembly of Cordylochernes scorpioides.</title>
        <authorList>
            <person name="Zeh D."/>
            <person name="Zeh J."/>
        </authorList>
    </citation>
    <scope>NUCLEOTIDE SEQUENCE [LARGE SCALE GENOMIC DNA]</scope>
    <source>
        <strain evidence="2">IN4F17</strain>
        <tissue evidence="2">Whole Body</tissue>
    </source>
</reference>
<dbReference type="InterPro" id="IPR043502">
    <property type="entry name" value="DNA/RNA_pol_sf"/>
</dbReference>
<dbReference type="SUPFAM" id="SSF56672">
    <property type="entry name" value="DNA/RNA polymerases"/>
    <property type="match status" value="1"/>
</dbReference>
<dbReference type="Proteomes" id="UP001235939">
    <property type="component" value="Chromosome 18"/>
</dbReference>
<protein>
    <recommendedName>
        <fullName evidence="1">PiggyBac transposable element-derived protein domain-containing protein</fullName>
    </recommendedName>
</protein>
<keyword evidence="3" id="KW-1185">Reference proteome</keyword>
<dbReference type="InterPro" id="IPR029526">
    <property type="entry name" value="PGBD"/>
</dbReference>
<evidence type="ECO:0000259" key="1">
    <source>
        <dbReference type="Pfam" id="PF13843"/>
    </source>
</evidence>
<dbReference type="Gene3D" id="3.30.70.270">
    <property type="match status" value="1"/>
</dbReference>
<evidence type="ECO:0000313" key="3">
    <source>
        <dbReference type="Proteomes" id="UP001235939"/>
    </source>
</evidence>
<feature type="domain" description="PiggyBac transposable element-derived protein" evidence="1">
    <location>
        <begin position="12"/>
        <end position="65"/>
    </location>
</feature>
<name>A0ABY6LFX1_9ARAC</name>
<dbReference type="PANTHER" id="PTHR46599:SF6">
    <property type="entry name" value="DUAL SPECIFICITY PHOSPHATASE 26"/>
    <property type="match status" value="1"/>
</dbReference>
<evidence type="ECO:0000313" key="2">
    <source>
        <dbReference type="EMBL" id="UYV80031.1"/>
    </source>
</evidence>
<organism evidence="2 3">
    <name type="scientific">Cordylochernes scorpioides</name>
    <dbReference type="NCBI Taxonomy" id="51811"/>
    <lineage>
        <taxon>Eukaryota</taxon>
        <taxon>Metazoa</taxon>
        <taxon>Ecdysozoa</taxon>
        <taxon>Arthropoda</taxon>
        <taxon>Chelicerata</taxon>
        <taxon>Arachnida</taxon>
        <taxon>Pseudoscorpiones</taxon>
        <taxon>Cheliferoidea</taxon>
        <taxon>Chernetidae</taxon>
        <taxon>Cordylochernes</taxon>
    </lineage>
</organism>
<sequence length="184" mass="21310">MPPTATIDEETNEKKKPEMITFYNMTKGGVDLLDQKTSLFPVGQRTKRWPLCIFFELLNIAGINSKLLFDGDQSQNIYKGRKDFQKALSLELVTEYRNTRSTTKSFSKPLRSIVRKHADDFEEYLRRLQLVLNCFKKAGLCLNSKKCKFGAKIITVLGHEIVKMEFVPIKKRFKQFAISLRQGH</sequence>
<dbReference type="EMBL" id="CP092880">
    <property type="protein sequence ID" value="UYV80031.1"/>
    <property type="molecule type" value="Genomic_DNA"/>
</dbReference>
<dbReference type="PANTHER" id="PTHR46599">
    <property type="entry name" value="PIGGYBAC TRANSPOSABLE ELEMENT-DERIVED PROTEIN 4"/>
    <property type="match status" value="1"/>
</dbReference>
<dbReference type="InterPro" id="IPR043128">
    <property type="entry name" value="Rev_trsase/Diguanyl_cyclase"/>
</dbReference>
<dbReference type="Pfam" id="PF13843">
    <property type="entry name" value="DDE_Tnp_1_7"/>
    <property type="match status" value="1"/>
</dbReference>
<proteinExistence type="predicted"/>